<dbReference type="PANTHER" id="PTHR43615">
    <property type="entry name" value="PHOSPHOENOLPYRUVATE SYNTHASE-RELATED"/>
    <property type="match status" value="1"/>
</dbReference>
<feature type="domain" description="Pyruvate phosphate dikinase AMP/ATP-binding" evidence="1">
    <location>
        <begin position="16"/>
        <end position="207"/>
    </location>
</feature>
<feature type="non-terminal residue" evidence="2">
    <location>
        <position position="208"/>
    </location>
</feature>
<dbReference type="InterPro" id="IPR051549">
    <property type="entry name" value="PEP_Utilizing_Enz"/>
</dbReference>
<accession>X1H752</accession>
<dbReference type="Pfam" id="PF01326">
    <property type="entry name" value="PPDK_N"/>
    <property type="match status" value="1"/>
</dbReference>
<name>X1H752_9ZZZZ</name>
<dbReference type="InterPro" id="IPR013815">
    <property type="entry name" value="ATP_grasp_subdomain_1"/>
</dbReference>
<dbReference type="AlphaFoldDB" id="X1H752"/>
<reference evidence="2" key="1">
    <citation type="journal article" date="2014" name="Front. Microbiol.">
        <title>High frequency of phylogenetically diverse reductive dehalogenase-homologous genes in deep subseafloor sedimentary metagenomes.</title>
        <authorList>
            <person name="Kawai M."/>
            <person name="Futagami T."/>
            <person name="Toyoda A."/>
            <person name="Takaki Y."/>
            <person name="Nishi S."/>
            <person name="Hori S."/>
            <person name="Arai W."/>
            <person name="Tsubouchi T."/>
            <person name="Morono Y."/>
            <person name="Uchiyama I."/>
            <person name="Ito T."/>
            <person name="Fujiyama A."/>
            <person name="Inagaki F."/>
            <person name="Takami H."/>
        </authorList>
    </citation>
    <scope>NUCLEOTIDE SEQUENCE</scope>
    <source>
        <strain evidence="2">Expedition CK06-06</strain>
    </source>
</reference>
<dbReference type="InterPro" id="IPR002192">
    <property type="entry name" value="PPDK_AMP/ATP-bd"/>
</dbReference>
<comment type="caution">
    <text evidence="2">The sequence shown here is derived from an EMBL/GenBank/DDBJ whole genome shotgun (WGS) entry which is preliminary data.</text>
</comment>
<dbReference type="PANTHER" id="PTHR43615:SF1">
    <property type="entry name" value="PPDK_N DOMAIN-CONTAINING PROTEIN"/>
    <property type="match status" value="1"/>
</dbReference>
<evidence type="ECO:0000259" key="1">
    <source>
        <dbReference type="Pfam" id="PF01326"/>
    </source>
</evidence>
<dbReference type="GO" id="GO:0005524">
    <property type="term" value="F:ATP binding"/>
    <property type="evidence" value="ECO:0007669"/>
    <property type="project" value="InterPro"/>
</dbReference>
<organism evidence="2">
    <name type="scientific">marine sediment metagenome</name>
    <dbReference type="NCBI Taxonomy" id="412755"/>
    <lineage>
        <taxon>unclassified sequences</taxon>
        <taxon>metagenomes</taxon>
        <taxon>ecological metagenomes</taxon>
    </lineage>
</organism>
<dbReference type="EMBL" id="BARU01023418">
    <property type="protein sequence ID" value="GAH52900.1"/>
    <property type="molecule type" value="Genomic_DNA"/>
</dbReference>
<dbReference type="Gene3D" id="3.30.1490.20">
    <property type="entry name" value="ATP-grasp fold, A domain"/>
    <property type="match status" value="1"/>
</dbReference>
<dbReference type="GO" id="GO:0016301">
    <property type="term" value="F:kinase activity"/>
    <property type="evidence" value="ECO:0007669"/>
    <property type="project" value="InterPro"/>
</dbReference>
<proteinExistence type="predicted"/>
<protein>
    <recommendedName>
        <fullName evidence="1">Pyruvate phosphate dikinase AMP/ATP-binding domain-containing protein</fullName>
    </recommendedName>
</protein>
<gene>
    <name evidence="2" type="ORF">S03H2_38011</name>
</gene>
<dbReference type="SUPFAM" id="SSF56059">
    <property type="entry name" value="Glutathione synthetase ATP-binding domain-like"/>
    <property type="match status" value="1"/>
</dbReference>
<evidence type="ECO:0000313" key="2">
    <source>
        <dbReference type="EMBL" id="GAH52900.1"/>
    </source>
</evidence>
<sequence length="208" mass="22761">MDIIRTYSTIIDADRQLVGGKGWAVAKLSQINIPAAKGFCITNNLVKVILNSDEKFEKEYSTYLDIVDNTGIPDQHLSDNIKNNIDRLLFPPSVISELSSALQKCIPTNSNKIIVRSSASVEDSTKASFAGQFSSNVADSNIDAFIGAIRKCWQAIASPSLAAYASTMKISLCGISFAFLVQEFLNFDYSGVLFTRNPINKTEGDYLV</sequence>